<dbReference type="InterPro" id="IPR001943">
    <property type="entry name" value="UVR_dom"/>
</dbReference>
<dbReference type="PROSITE" id="PS50151">
    <property type="entry name" value="UVR"/>
    <property type="match status" value="1"/>
</dbReference>
<evidence type="ECO:0000259" key="2">
    <source>
        <dbReference type="PROSITE" id="PS50151"/>
    </source>
</evidence>
<evidence type="ECO:0000313" key="3">
    <source>
        <dbReference type="EMBL" id="MBV7274480.1"/>
    </source>
</evidence>
<proteinExistence type="predicted"/>
<dbReference type="PIRSF" id="PIRSF015034">
    <property type="entry name" value="YacH"/>
    <property type="match status" value="1"/>
</dbReference>
<feature type="coiled-coil region" evidence="1">
    <location>
        <begin position="136"/>
        <end position="171"/>
    </location>
</feature>
<dbReference type="EMBL" id="JAEEGC010000084">
    <property type="protein sequence ID" value="MBV7274480.1"/>
    <property type="molecule type" value="Genomic_DNA"/>
</dbReference>
<dbReference type="InterPro" id="IPR025542">
    <property type="entry name" value="YacH"/>
</dbReference>
<keyword evidence="4" id="KW-1185">Reference proteome</keyword>
<dbReference type="GO" id="GO:0008270">
    <property type="term" value="F:zinc ion binding"/>
    <property type="evidence" value="ECO:0007669"/>
    <property type="project" value="TreeGrafter"/>
</dbReference>
<protein>
    <submittedName>
        <fullName evidence="3">UvrB/UvrC motif-containing protein</fullName>
    </submittedName>
</protein>
<dbReference type="PANTHER" id="PTHR38430:SF1">
    <property type="entry name" value="PROTEIN-ARGININE KINASE ACTIVATOR PROTEIN"/>
    <property type="match status" value="1"/>
</dbReference>
<dbReference type="RefSeq" id="WP_218321547.1">
    <property type="nucleotide sequence ID" value="NZ_JAEEGC010000084.1"/>
</dbReference>
<name>A0A949TZG6_9CLOT</name>
<dbReference type="GO" id="GO:1990170">
    <property type="term" value="P:stress response to cadmium ion"/>
    <property type="evidence" value="ECO:0007669"/>
    <property type="project" value="TreeGrafter"/>
</dbReference>
<dbReference type="GO" id="GO:0050897">
    <property type="term" value="F:cobalt ion binding"/>
    <property type="evidence" value="ECO:0007669"/>
    <property type="project" value="TreeGrafter"/>
</dbReference>
<gene>
    <name evidence="3" type="ORF">I6U48_16420</name>
</gene>
<sequence length="173" mass="19854">MLCELCKKNEASVHITKILNGHRQELNICEKCAKEKGEFNFYNNNLEGASTFSFQNILSGMMDYIGSNNAAKESSYPYCENCGTSYTEFKQRGLTGCSECYKNFNETMYPIIKRVQGNVEHTGKIPKKLGKHIIEKKKLLELKENLQKAIVAEEYEKAAQLRDLIKEIQDHKE</sequence>
<keyword evidence="1" id="KW-0175">Coiled coil</keyword>
<comment type="caution">
    <text evidence="3">The sequence shown here is derived from an EMBL/GenBank/DDBJ whole genome shotgun (WGS) entry which is preliminary data.</text>
</comment>
<dbReference type="GO" id="GO:1990169">
    <property type="term" value="P:stress response to copper ion"/>
    <property type="evidence" value="ECO:0007669"/>
    <property type="project" value="TreeGrafter"/>
</dbReference>
<dbReference type="GO" id="GO:0005507">
    <property type="term" value="F:copper ion binding"/>
    <property type="evidence" value="ECO:0007669"/>
    <property type="project" value="TreeGrafter"/>
</dbReference>
<reference evidence="3" key="1">
    <citation type="submission" date="2020-12" db="EMBL/GenBank/DDBJ databases">
        <title>Clostridium thailandense sp. nov., a novel acetogenic bacterium isolated from peat land soil in Thailand.</title>
        <authorList>
            <person name="Chaikitkaew S."/>
            <person name="Birkeland N.K."/>
        </authorList>
    </citation>
    <scope>NUCLEOTIDE SEQUENCE</scope>
    <source>
        <strain evidence="3">PL3</strain>
    </source>
</reference>
<dbReference type="Pfam" id="PF02151">
    <property type="entry name" value="UVR"/>
    <property type="match status" value="1"/>
</dbReference>
<feature type="domain" description="UVR" evidence="2">
    <location>
        <begin position="136"/>
        <end position="171"/>
    </location>
</feature>
<evidence type="ECO:0000256" key="1">
    <source>
        <dbReference type="SAM" id="Coils"/>
    </source>
</evidence>
<organism evidence="3 4">
    <name type="scientific">Clostridium thailandense</name>
    <dbReference type="NCBI Taxonomy" id="2794346"/>
    <lineage>
        <taxon>Bacteria</taxon>
        <taxon>Bacillati</taxon>
        <taxon>Bacillota</taxon>
        <taxon>Clostridia</taxon>
        <taxon>Eubacteriales</taxon>
        <taxon>Clostridiaceae</taxon>
        <taxon>Clostridium</taxon>
    </lineage>
</organism>
<dbReference type="AlphaFoldDB" id="A0A949TZG6"/>
<accession>A0A949TZG6</accession>
<dbReference type="Proteomes" id="UP000694308">
    <property type="component" value="Unassembled WGS sequence"/>
</dbReference>
<evidence type="ECO:0000313" key="4">
    <source>
        <dbReference type="Proteomes" id="UP000694308"/>
    </source>
</evidence>
<dbReference type="PANTHER" id="PTHR38430">
    <property type="entry name" value="PROTEIN-ARGININE KINASE ACTIVATOR PROTEIN"/>
    <property type="match status" value="1"/>
</dbReference>
<dbReference type="GO" id="GO:0046870">
    <property type="term" value="F:cadmium ion binding"/>
    <property type="evidence" value="ECO:0007669"/>
    <property type="project" value="TreeGrafter"/>
</dbReference>